<evidence type="ECO:0000256" key="3">
    <source>
        <dbReference type="ARBA" id="ARBA00022729"/>
    </source>
</evidence>
<evidence type="ECO:0000256" key="6">
    <source>
        <dbReference type="ARBA" id="ARBA00022840"/>
    </source>
</evidence>
<gene>
    <name evidence="10" type="ORF">RI129_007187</name>
</gene>
<dbReference type="CDD" id="cd10230">
    <property type="entry name" value="ASKHA_NBD_HSP70_HYOU1"/>
    <property type="match status" value="1"/>
</dbReference>
<dbReference type="SUPFAM" id="SSF100934">
    <property type="entry name" value="Heat shock protein 70kD (HSP70), C-terminal subdomain"/>
    <property type="match status" value="1"/>
</dbReference>
<keyword evidence="3" id="KW-0732">Signal</keyword>
<dbReference type="FunFam" id="1.20.1270.10:FF:000002">
    <property type="entry name" value="Heat shock 70 kDa protein 4"/>
    <property type="match status" value="1"/>
</dbReference>
<keyword evidence="5" id="KW-0256">Endoplasmic reticulum</keyword>
<keyword evidence="7" id="KW-0143">Chaperone</keyword>
<protein>
    <recommendedName>
        <fullName evidence="8">Hypoxia up-regulated protein 1</fullName>
    </recommendedName>
</protein>
<dbReference type="Gene3D" id="2.60.34.10">
    <property type="entry name" value="Substrate Binding Domain Of DNAk, Chain A, domain 1"/>
    <property type="match status" value="1"/>
</dbReference>
<evidence type="ECO:0000256" key="4">
    <source>
        <dbReference type="ARBA" id="ARBA00022741"/>
    </source>
</evidence>
<comment type="similarity">
    <text evidence="2">Belongs to the heat shock protein 70 family.</text>
</comment>
<dbReference type="GO" id="GO:0005788">
    <property type="term" value="C:endoplasmic reticulum lumen"/>
    <property type="evidence" value="ECO:0007669"/>
    <property type="project" value="UniProtKB-SubCell"/>
</dbReference>
<evidence type="ECO:0000256" key="8">
    <source>
        <dbReference type="ARBA" id="ARBA00040503"/>
    </source>
</evidence>
<dbReference type="InterPro" id="IPR029047">
    <property type="entry name" value="HSP70_peptide-bd_sf"/>
</dbReference>
<dbReference type="Gene3D" id="1.20.1270.10">
    <property type="match status" value="1"/>
</dbReference>
<evidence type="ECO:0000313" key="11">
    <source>
        <dbReference type="Proteomes" id="UP001329430"/>
    </source>
</evidence>
<dbReference type="InterPro" id="IPR013126">
    <property type="entry name" value="Hsp_70_fam"/>
</dbReference>
<dbReference type="PANTHER" id="PTHR45639">
    <property type="entry name" value="HSC70CB, ISOFORM G-RELATED"/>
    <property type="match status" value="1"/>
</dbReference>
<dbReference type="GO" id="GO:0140662">
    <property type="term" value="F:ATP-dependent protein folding chaperone"/>
    <property type="evidence" value="ECO:0007669"/>
    <property type="project" value="InterPro"/>
</dbReference>
<dbReference type="GO" id="GO:0034663">
    <property type="term" value="C:endoplasmic reticulum chaperone complex"/>
    <property type="evidence" value="ECO:0007669"/>
    <property type="project" value="TreeGrafter"/>
</dbReference>
<dbReference type="Gene3D" id="3.30.420.40">
    <property type="match status" value="2"/>
</dbReference>
<dbReference type="Pfam" id="PF00012">
    <property type="entry name" value="HSP70"/>
    <property type="match status" value="1"/>
</dbReference>
<dbReference type="SUPFAM" id="SSF53067">
    <property type="entry name" value="Actin-like ATPase domain"/>
    <property type="match status" value="2"/>
</dbReference>
<dbReference type="GO" id="GO:0030968">
    <property type="term" value="P:endoplasmic reticulum unfolded protein response"/>
    <property type="evidence" value="ECO:0007669"/>
    <property type="project" value="TreeGrafter"/>
</dbReference>
<evidence type="ECO:0000256" key="2">
    <source>
        <dbReference type="ARBA" id="ARBA00007381"/>
    </source>
</evidence>
<evidence type="ECO:0000313" key="10">
    <source>
        <dbReference type="EMBL" id="KAK5643342.1"/>
    </source>
</evidence>
<dbReference type="InterPro" id="IPR043129">
    <property type="entry name" value="ATPase_NBD"/>
</dbReference>
<keyword evidence="11" id="KW-1185">Reference proteome</keyword>
<dbReference type="AlphaFoldDB" id="A0AAN7ZIB6"/>
<feature type="region of interest" description="Disordered" evidence="9">
    <location>
        <begin position="553"/>
        <end position="624"/>
    </location>
</feature>
<sequence length="912" mass="103156">MSFISAVVCVFVITILTITNVNGIAVMSVDFGAEWMKIGIVSPGVPMEIVLNKESKRKTPAVVSFKDNTRTFGEDAQTIGIRFPKNSYSYLIDLLAKDINHPIVKLYQSRFPYYNIVEDSQRGTILFQHDDVTTYSPEELIAQLLRRAKTFAQQSAQQPIKECVLTVPGYFNQAERKALIQAAELANLKVLQLINDYTAVALNYGIFRIKDFNETAQYVMFFDMGATSTTATVVSYQTIKTKERGYVETHPQLTIIGVGYDRTLGGLDIQLRLRDYLATKFNEMKKTPNDVFKNPRALAKLFKEAGRVKNVLSANADHFAQIEGLIDEIDFKLKVTRDQLESLCGDLYDRVAAPVKQALKVAGLSTSVIGQVILFGAGTRSPKVQKILQDIVGQELAKNINTDEAAAMGAVYKAADLSTGFQVKKFITKDAIIFPIQVVFERETEGNVKQVKRTLFGLMNPYPQKKIITFNKHVEDFSFSVNYAELDHLPETEILSIGALNLTLINLDGVAEAINRNKGENRESKGIKAHFAFDESGILKLVNVELVVEKTVTAESENEEEGTFSKLGSTITKLFTGESDTPEKSEEKPVEEPKPEEPKEETLNVTKKNNETTEAKNATDKEPKEVKPKIVTIKDPIKAFEKILYINKLTKQQMEESASKLETLNTVERELNRRATALNNLESYVIDAQNKLYEDEYSQACTEEEIEQIRTACSSVSDWLYEDGSDADAETYESKLTELKQLTKDLYLRVLEHKERPEAINALKSMLNGSNHFLASAKNLTKETNPDKDIFTEVEITTLQRVINETQEWMDKKIAEQDQIKKSDPVKLTVRMLSEKMALLDREVKYLLNKLKIWKPKKIEKPKEENKTVESENEIKEEVQEETIEKPESEAEVIEEVEEAEKFTDEENHVEL</sequence>
<evidence type="ECO:0000256" key="9">
    <source>
        <dbReference type="SAM" id="MobiDB-lite"/>
    </source>
</evidence>
<feature type="compositionally biased region" description="Basic and acidic residues" evidence="9">
    <location>
        <begin position="581"/>
        <end position="624"/>
    </location>
</feature>
<dbReference type="Gene3D" id="3.90.640.10">
    <property type="entry name" value="Actin, Chain A, domain 4"/>
    <property type="match status" value="1"/>
</dbReference>
<dbReference type="PRINTS" id="PR00301">
    <property type="entry name" value="HEATSHOCK70"/>
</dbReference>
<dbReference type="Proteomes" id="UP001329430">
    <property type="component" value="Chromosome 5"/>
</dbReference>
<dbReference type="GO" id="GO:0005524">
    <property type="term" value="F:ATP binding"/>
    <property type="evidence" value="ECO:0007669"/>
    <property type="project" value="UniProtKB-KW"/>
</dbReference>
<proteinExistence type="inferred from homology"/>
<feature type="compositionally biased region" description="Basic and acidic residues" evidence="9">
    <location>
        <begin position="861"/>
        <end position="889"/>
    </location>
</feature>
<keyword evidence="4" id="KW-0547">Nucleotide-binding</keyword>
<evidence type="ECO:0000256" key="5">
    <source>
        <dbReference type="ARBA" id="ARBA00022824"/>
    </source>
</evidence>
<keyword evidence="6" id="KW-0067">ATP-binding</keyword>
<evidence type="ECO:0000256" key="1">
    <source>
        <dbReference type="ARBA" id="ARBA00004319"/>
    </source>
</evidence>
<dbReference type="FunFam" id="3.30.30.30:FF:000004">
    <property type="entry name" value="hypoxia up-regulated protein 1"/>
    <property type="match status" value="1"/>
</dbReference>
<dbReference type="Gene3D" id="3.30.30.30">
    <property type="match status" value="1"/>
</dbReference>
<comment type="subcellular location">
    <subcellularLocation>
        <location evidence="1">Endoplasmic reticulum lumen</location>
    </subcellularLocation>
</comment>
<dbReference type="EMBL" id="JAVRBK010000005">
    <property type="protein sequence ID" value="KAK5643342.1"/>
    <property type="molecule type" value="Genomic_DNA"/>
</dbReference>
<evidence type="ECO:0000256" key="7">
    <source>
        <dbReference type="ARBA" id="ARBA00023186"/>
    </source>
</evidence>
<accession>A0AAN7ZIB6</accession>
<name>A0AAN7ZIB6_9COLE</name>
<organism evidence="10 11">
    <name type="scientific">Pyrocoelia pectoralis</name>
    <dbReference type="NCBI Taxonomy" id="417401"/>
    <lineage>
        <taxon>Eukaryota</taxon>
        <taxon>Metazoa</taxon>
        <taxon>Ecdysozoa</taxon>
        <taxon>Arthropoda</taxon>
        <taxon>Hexapoda</taxon>
        <taxon>Insecta</taxon>
        <taxon>Pterygota</taxon>
        <taxon>Neoptera</taxon>
        <taxon>Endopterygota</taxon>
        <taxon>Coleoptera</taxon>
        <taxon>Polyphaga</taxon>
        <taxon>Elateriformia</taxon>
        <taxon>Elateroidea</taxon>
        <taxon>Lampyridae</taxon>
        <taxon>Lampyrinae</taxon>
        <taxon>Pyrocoelia</taxon>
    </lineage>
</organism>
<dbReference type="PANTHER" id="PTHR45639:SF3">
    <property type="entry name" value="HYPOXIA UP-REGULATED PROTEIN 1"/>
    <property type="match status" value="1"/>
</dbReference>
<comment type="caution">
    <text evidence="10">The sequence shown here is derived from an EMBL/GenBank/DDBJ whole genome shotgun (WGS) entry which is preliminary data.</text>
</comment>
<feature type="region of interest" description="Disordered" evidence="9">
    <location>
        <begin position="861"/>
        <end position="892"/>
    </location>
</feature>
<dbReference type="InterPro" id="IPR029048">
    <property type="entry name" value="HSP70_C_sf"/>
</dbReference>
<reference evidence="10 11" key="1">
    <citation type="journal article" date="2024" name="Insects">
        <title>An Improved Chromosome-Level Genome Assembly of the Firefly Pyrocoelia pectoralis.</title>
        <authorList>
            <person name="Fu X."/>
            <person name="Meyer-Rochow V.B."/>
            <person name="Ballantyne L."/>
            <person name="Zhu X."/>
        </authorList>
    </citation>
    <scope>NUCLEOTIDE SEQUENCE [LARGE SCALE GENOMIC DNA]</scope>
    <source>
        <strain evidence="10">XCY_ONT2</strain>
    </source>
</reference>
<dbReference type="FunFam" id="3.90.640.10:FF:000012">
    <property type="entry name" value="Hypoxia up-regulated protein 1"/>
    <property type="match status" value="1"/>
</dbReference>